<dbReference type="Gene3D" id="3.10.450.50">
    <property type="match status" value="1"/>
</dbReference>
<dbReference type="STRING" id="1202724.AM493_17820"/>
<reference evidence="1 2" key="1">
    <citation type="submission" date="2015-08" db="EMBL/GenBank/DDBJ databases">
        <title>Whole genome sequence of Flavobacterium akiainvivens IK-1T, from decaying Wikstroemia oahuensis, an endemic Hawaiian shrub.</title>
        <authorList>
            <person name="Wan X."/>
            <person name="Hou S."/>
            <person name="Saito J."/>
            <person name="Donachie S."/>
        </authorList>
    </citation>
    <scope>NUCLEOTIDE SEQUENCE [LARGE SCALE GENOMIC DNA]</scope>
    <source>
        <strain evidence="1 2">IK-1</strain>
    </source>
</reference>
<keyword evidence="2" id="KW-1185">Reference proteome</keyword>
<dbReference type="OrthoDB" id="8684708at2"/>
<organism evidence="1 2">
    <name type="scientific">Flavobacterium akiainvivens</name>
    <dbReference type="NCBI Taxonomy" id="1202724"/>
    <lineage>
        <taxon>Bacteria</taxon>
        <taxon>Pseudomonadati</taxon>
        <taxon>Bacteroidota</taxon>
        <taxon>Flavobacteriia</taxon>
        <taxon>Flavobacteriales</taxon>
        <taxon>Flavobacteriaceae</taxon>
        <taxon>Flavobacterium</taxon>
    </lineage>
</organism>
<protein>
    <recommendedName>
        <fullName evidence="3">SnoaL-like domain-containing protein</fullName>
    </recommendedName>
</protein>
<evidence type="ECO:0008006" key="3">
    <source>
        <dbReference type="Google" id="ProtNLM"/>
    </source>
</evidence>
<dbReference type="EMBL" id="LIYD01000005">
    <property type="protein sequence ID" value="KOS07694.1"/>
    <property type="molecule type" value="Genomic_DNA"/>
</dbReference>
<dbReference type="SUPFAM" id="SSF54427">
    <property type="entry name" value="NTF2-like"/>
    <property type="match status" value="1"/>
</dbReference>
<accession>A0A0M8MFA1</accession>
<dbReference type="RefSeq" id="WP_054409408.1">
    <property type="nucleotide sequence ID" value="NZ_FOYA01000002.1"/>
</dbReference>
<proteinExistence type="predicted"/>
<name>A0A0M8MFA1_9FLAO</name>
<comment type="caution">
    <text evidence="1">The sequence shown here is derived from an EMBL/GenBank/DDBJ whole genome shotgun (WGS) entry which is preliminary data.</text>
</comment>
<evidence type="ECO:0000313" key="2">
    <source>
        <dbReference type="Proteomes" id="UP000037755"/>
    </source>
</evidence>
<dbReference type="AlphaFoldDB" id="A0A0M8MFA1"/>
<dbReference type="PATRIC" id="fig|1202724.3.peg.3702"/>
<sequence>MNLPKVVTDLIKSQNEFDAVTYASLFSETAVVFDEGKTHTGRPEIEQWIDHSNKNYQSKMEPLEYTENGTASILTAECSGTFPGSPIVLKFHFEIVDGQIQQLKVTD</sequence>
<evidence type="ECO:0000313" key="1">
    <source>
        <dbReference type="EMBL" id="KOS07694.1"/>
    </source>
</evidence>
<dbReference type="InterPro" id="IPR032710">
    <property type="entry name" value="NTF2-like_dom_sf"/>
</dbReference>
<dbReference type="Proteomes" id="UP000037755">
    <property type="component" value="Unassembled WGS sequence"/>
</dbReference>
<gene>
    <name evidence="1" type="ORF">AM493_17820</name>
</gene>